<dbReference type="CDD" id="cd00009">
    <property type="entry name" value="AAA"/>
    <property type="match status" value="1"/>
</dbReference>
<keyword evidence="2 11" id="KW-0808">Transferase</keyword>
<evidence type="ECO:0000256" key="5">
    <source>
        <dbReference type="ARBA" id="ARBA00022723"/>
    </source>
</evidence>
<comment type="similarity">
    <text evidence="1 11">Belongs to the DnaX/STICHEL family.</text>
</comment>
<dbReference type="InterPro" id="IPR027417">
    <property type="entry name" value="P-loop_NTPase"/>
</dbReference>
<evidence type="ECO:0000256" key="10">
    <source>
        <dbReference type="ARBA" id="ARBA00049244"/>
    </source>
</evidence>
<name>A0A1G1ZKS0_9BACT</name>
<protein>
    <recommendedName>
        <fullName evidence="11">DNA polymerase III subunit gamma/tau</fullName>
        <ecNumber evidence="11">2.7.7.7</ecNumber>
    </recommendedName>
</protein>
<dbReference type="InterPro" id="IPR045085">
    <property type="entry name" value="HLD_clamp_pol_III_gamma_tau"/>
</dbReference>
<dbReference type="GO" id="GO:0046872">
    <property type="term" value="F:metal ion binding"/>
    <property type="evidence" value="ECO:0007669"/>
    <property type="project" value="UniProtKB-KW"/>
</dbReference>
<dbReference type="GO" id="GO:0005524">
    <property type="term" value="F:ATP binding"/>
    <property type="evidence" value="ECO:0007669"/>
    <property type="project" value="UniProtKB-KW"/>
</dbReference>
<dbReference type="InterPro" id="IPR022754">
    <property type="entry name" value="DNA_pol_III_gamma-3"/>
</dbReference>
<dbReference type="SUPFAM" id="SSF48019">
    <property type="entry name" value="post-AAA+ oligomerization domain-like"/>
    <property type="match status" value="1"/>
</dbReference>
<dbReference type="Gene3D" id="3.40.50.300">
    <property type="entry name" value="P-loop containing nucleotide triphosphate hydrolases"/>
    <property type="match status" value="1"/>
</dbReference>
<dbReference type="GO" id="GO:0009360">
    <property type="term" value="C:DNA polymerase III complex"/>
    <property type="evidence" value="ECO:0007669"/>
    <property type="project" value="InterPro"/>
</dbReference>
<evidence type="ECO:0000256" key="8">
    <source>
        <dbReference type="ARBA" id="ARBA00022840"/>
    </source>
</evidence>
<feature type="domain" description="AAA+ ATPase" evidence="12">
    <location>
        <begin position="35"/>
        <end position="184"/>
    </location>
</feature>
<dbReference type="EMBL" id="MHJI01000021">
    <property type="protein sequence ID" value="OGY65233.1"/>
    <property type="molecule type" value="Genomic_DNA"/>
</dbReference>
<dbReference type="Gene3D" id="1.20.272.10">
    <property type="match status" value="1"/>
</dbReference>
<dbReference type="SMART" id="SM00382">
    <property type="entry name" value="AAA"/>
    <property type="match status" value="1"/>
</dbReference>
<evidence type="ECO:0000256" key="7">
    <source>
        <dbReference type="ARBA" id="ARBA00022833"/>
    </source>
</evidence>
<dbReference type="InterPro" id="IPR050238">
    <property type="entry name" value="DNA_Rep/Repair_Clamp_Loader"/>
</dbReference>
<dbReference type="FunFam" id="1.10.8.60:FF:000013">
    <property type="entry name" value="DNA polymerase III subunit gamma/tau"/>
    <property type="match status" value="1"/>
</dbReference>
<sequence length="370" mass="41616">MIAIYRKYRPKVLADLIGQDDITETLKNAARLNKIGHSYLFFGPRGTGKTSAARLVAKTLNCLTRTTDNKFHKEGEPCNRCTACEEIDKGHAIDVIEIDAASNRGIDEMRNLKEHIALAPIRLLKKVFIIDEAHMLTREAFNALLKTLEEPPLHTCFILATTEREKIPATIASRAQRFQFKKLPIVKIVEKLEKVVSAENIKTSPHVLELIAEAAEGSLRDAESLLDQVVAFEGSSIELRNVEHLLGKASRNHIMKLTHLILSSDISGVLRYLATLDEEGYNLTQLTKDLIHYLRKVLAVKVDPALLSLFRNEVSSDELKTIEEQSALVREKQHIALIKSLIRAYSEMRYTPLTIVPLEVALIENLKTNT</sequence>
<dbReference type="InterPro" id="IPR008921">
    <property type="entry name" value="DNA_pol3_clamp-load_cplx_C"/>
</dbReference>
<comment type="subunit">
    <text evidence="11">DNA polymerase III contains a core (composed of alpha, epsilon and theta chains) that associates with a tau subunit. This core dimerizes to form the POLIII' complex. PolIII' associates with the gamma complex (composed of gamma, delta, delta', psi and chi chains) and with the beta chain to form the complete DNA polymerase III complex.</text>
</comment>
<keyword evidence="3 11" id="KW-0548">Nucleotidyltransferase</keyword>
<keyword evidence="7" id="KW-0862">Zinc</keyword>
<reference evidence="13 14" key="1">
    <citation type="journal article" date="2016" name="Nat. Commun.">
        <title>Thousands of microbial genomes shed light on interconnected biogeochemical processes in an aquifer system.</title>
        <authorList>
            <person name="Anantharaman K."/>
            <person name="Brown C.T."/>
            <person name="Hug L.A."/>
            <person name="Sharon I."/>
            <person name="Castelle C.J."/>
            <person name="Probst A.J."/>
            <person name="Thomas B.C."/>
            <person name="Singh A."/>
            <person name="Wilkins M.J."/>
            <person name="Karaoz U."/>
            <person name="Brodie E.L."/>
            <person name="Williams K.H."/>
            <person name="Hubbard S.S."/>
            <person name="Banfield J.F."/>
        </authorList>
    </citation>
    <scope>NUCLEOTIDE SEQUENCE [LARGE SCALE GENOMIC DNA]</scope>
</reference>
<dbReference type="SUPFAM" id="SSF52540">
    <property type="entry name" value="P-loop containing nucleoside triphosphate hydrolases"/>
    <property type="match status" value="1"/>
</dbReference>
<comment type="catalytic activity">
    <reaction evidence="10 11">
        <text>DNA(n) + a 2'-deoxyribonucleoside 5'-triphosphate = DNA(n+1) + diphosphate</text>
        <dbReference type="Rhea" id="RHEA:22508"/>
        <dbReference type="Rhea" id="RHEA-COMP:17339"/>
        <dbReference type="Rhea" id="RHEA-COMP:17340"/>
        <dbReference type="ChEBI" id="CHEBI:33019"/>
        <dbReference type="ChEBI" id="CHEBI:61560"/>
        <dbReference type="ChEBI" id="CHEBI:173112"/>
        <dbReference type="EC" id="2.7.7.7"/>
    </reaction>
</comment>
<keyword evidence="6 11" id="KW-0547">Nucleotide-binding</keyword>
<accession>A0A1G1ZKS0</accession>
<organism evidence="13 14">
    <name type="scientific">Candidatus Harrisonbacteria bacterium RIFCSPLOWO2_01_FULL_40_28</name>
    <dbReference type="NCBI Taxonomy" id="1798406"/>
    <lineage>
        <taxon>Bacteria</taxon>
        <taxon>Candidatus Harrisoniibacteriota</taxon>
    </lineage>
</organism>
<evidence type="ECO:0000256" key="1">
    <source>
        <dbReference type="ARBA" id="ARBA00006360"/>
    </source>
</evidence>
<dbReference type="InterPro" id="IPR003593">
    <property type="entry name" value="AAA+_ATPase"/>
</dbReference>
<dbReference type="Pfam" id="PF22608">
    <property type="entry name" value="DNAX_ATPase_lid"/>
    <property type="match status" value="1"/>
</dbReference>
<evidence type="ECO:0000256" key="11">
    <source>
        <dbReference type="RuleBase" id="RU364063"/>
    </source>
</evidence>
<dbReference type="InterPro" id="IPR012763">
    <property type="entry name" value="DNA_pol_III_sug/sutau_N"/>
</dbReference>
<evidence type="ECO:0000313" key="13">
    <source>
        <dbReference type="EMBL" id="OGY65233.1"/>
    </source>
</evidence>
<dbReference type="AlphaFoldDB" id="A0A1G1ZKS0"/>
<evidence type="ECO:0000256" key="3">
    <source>
        <dbReference type="ARBA" id="ARBA00022695"/>
    </source>
</evidence>
<keyword evidence="9 11" id="KW-0239">DNA-directed DNA polymerase</keyword>
<dbReference type="Gene3D" id="1.10.8.60">
    <property type="match status" value="1"/>
</dbReference>
<evidence type="ECO:0000256" key="4">
    <source>
        <dbReference type="ARBA" id="ARBA00022705"/>
    </source>
</evidence>
<dbReference type="Proteomes" id="UP000178517">
    <property type="component" value="Unassembled WGS sequence"/>
</dbReference>
<proteinExistence type="inferred from homology"/>
<keyword evidence="5" id="KW-0479">Metal-binding</keyword>
<dbReference type="EC" id="2.7.7.7" evidence="11"/>
<dbReference type="GO" id="GO:0003677">
    <property type="term" value="F:DNA binding"/>
    <property type="evidence" value="ECO:0007669"/>
    <property type="project" value="InterPro"/>
</dbReference>
<dbReference type="NCBIfam" id="TIGR02397">
    <property type="entry name" value="dnaX_nterm"/>
    <property type="match status" value="1"/>
</dbReference>
<comment type="function">
    <text evidence="11">DNA polymerase III is a complex, multichain enzyme responsible for most of the replicative synthesis in bacteria. This DNA polymerase also exhibits 3' to 5' exonuclease activity.</text>
</comment>
<dbReference type="PANTHER" id="PTHR11669:SF0">
    <property type="entry name" value="PROTEIN STICHEL-LIKE 2"/>
    <property type="match status" value="1"/>
</dbReference>
<dbReference type="Pfam" id="PF13177">
    <property type="entry name" value="DNA_pol3_delta2"/>
    <property type="match status" value="1"/>
</dbReference>
<comment type="caution">
    <text evidence="13">The sequence shown here is derived from an EMBL/GenBank/DDBJ whole genome shotgun (WGS) entry which is preliminary data.</text>
</comment>
<evidence type="ECO:0000259" key="12">
    <source>
        <dbReference type="SMART" id="SM00382"/>
    </source>
</evidence>
<dbReference type="PANTHER" id="PTHR11669">
    <property type="entry name" value="REPLICATION FACTOR C / DNA POLYMERASE III GAMMA-TAU SUBUNIT"/>
    <property type="match status" value="1"/>
</dbReference>
<dbReference type="STRING" id="1798406.A3A04_02080"/>
<gene>
    <name evidence="11" type="primary">dnaX</name>
    <name evidence="13" type="ORF">A3A04_02080</name>
</gene>
<dbReference type="NCBIfam" id="NF004046">
    <property type="entry name" value="PRK05563.1"/>
    <property type="match status" value="1"/>
</dbReference>
<keyword evidence="8 11" id="KW-0067">ATP-binding</keyword>
<dbReference type="CDD" id="cd18137">
    <property type="entry name" value="HLD_clamp_pol_III_gamma_tau"/>
    <property type="match status" value="1"/>
</dbReference>
<evidence type="ECO:0000256" key="9">
    <source>
        <dbReference type="ARBA" id="ARBA00022932"/>
    </source>
</evidence>
<evidence type="ECO:0000256" key="2">
    <source>
        <dbReference type="ARBA" id="ARBA00022679"/>
    </source>
</evidence>
<dbReference type="FunFam" id="3.40.50.300:FF:000014">
    <property type="entry name" value="DNA polymerase III subunit gamma/tau"/>
    <property type="match status" value="1"/>
</dbReference>
<dbReference type="Pfam" id="PF12169">
    <property type="entry name" value="DNA_pol3_gamma3"/>
    <property type="match status" value="1"/>
</dbReference>
<evidence type="ECO:0000313" key="14">
    <source>
        <dbReference type="Proteomes" id="UP000178517"/>
    </source>
</evidence>
<evidence type="ECO:0000256" key="6">
    <source>
        <dbReference type="ARBA" id="ARBA00022741"/>
    </source>
</evidence>
<keyword evidence="4 11" id="KW-0235">DNA replication</keyword>
<dbReference type="GO" id="GO:0003887">
    <property type="term" value="F:DNA-directed DNA polymerase activity"/>
    <property type="evidence" value="ECO:0007669"/>
    <property type="project" value="UniProtKB-KW"/>
</dbReference>
<dbReference type="GO" id="GO:0006261">
    <property type="term" value="P:DNA-templated DNA replication"/>
    <property type="evidence" value="ECO:0007669"/>
    <property type="project" value="TreeGrafter"/>
</dbReference>